<evidence type="ECO:0000313" key="2">
    <source>
        <dbReference type="Proteomes" id="UP000244803"/>
    </source>
</evidence>
<sequence>MNKLTHFEDLVNYCLNNKDTLGKRDIIASLSYMKTLKNFNLASKNFLKYNEFVLDNLSKFDASIHLLIHRYAILGYNASLISIYDKVLINVLGNLDNKALCLIAWSYAKNNVFIDDLFETIATLVLNRDCKLNLTDLSLLLWTFAKINRRAPHEIVKIKNEFLEIIKSIRISLSNGRWTDEKSQGYFDSEGSFYSNVVHDICMGVKSLAILLPRDVSTINQILVTLFDITAISNLVITSQGITSLWEALQYANIKDEVIVEKLCEHSRYLRLDHSFNSNMLTSILSSVHKLKVKDPRIIYQIVHWLEKRSIQMHPQQMYTTISLLDSMCVYHDKAWKQLGVVIQKKAIDLELNEIRNLYNIFKRNGKGNDRIFGILDHFVSCKQDIEQYGFT</sequence>
<gene>
    <name evidence="1" type="ORF">MACJ_000065</name>
</gene>
<dbReference type="EMBL" id="CP056065">
    <property type="protein sequence ID" value="UKJ87629.2"/>
    <property type="molecule type" value="Genomic_DNA"/>
</dbReference>
<dbReference type="AlphaFoldDB" id="A0A976QUA0"/>
<dbReference type="Proteomes" id="UP000244803">
    <property type="component" value="Chromosome 1"/>
</dbReference>
<accession>A0A976QUA0</accession>
<reference evidence="1" key="1">
    <citation type="submission" date="2022-07" db="EMBL/GenBank/DDBJ databases">
        <title>Evaluation of T. orientalis genome assembly methods using nanopore sequencing and analysis of variation between genomes.</title>
        <authorList>
            <person name="Yam J."/>
            <person name="Micallef M.L."/>
            <person name="Liu M."/>
            <person name="Djordjevic S.P."/>
            <person name="Bogema D.R."/>
            <person name="Jenkins C."/>
        </authorList>
    </citation>
    <scope>NUCLEOTIDE SEQUENCE</scope>
    <source>
        <strain evidence="1">Fish Creek</strain>
    </source>
</reference>
<organism evidence="1 2">
    <name type="scientific">Theileria orientalis</name>
    <dbReference type="NCBI Taxonomy" id="68886"/>
    <lineage>
        <taxon>Eukaryota</taxon>
        <taxon>Sar</taxon>
        <taxon>Alveolata</taxon>
        <taxon>Apicomplexa</taxon>
        <taxon>Aconoidasida</taxon>
        <taxon>Piroplasmida</taxon>
        <taxon>Theileriidae</taxon>
        <taxon>Theileria</taxon>
    </lineage>
</organism>
<protein>
    <submittedName>
        <fullName evidence="1">Uncharacterized protein</fullName>
    </submittedName>
</protein>
<dbReference type="OrthoDB" id="436833at2759"/>
<proteinExistence type="predicted"/>
<evidence type="ECO:0000313" key="1">
    <source>
        <dbReference type="EMBL" id="UKJ87629.2"/>
    </source>
</evidence>
<name>A0A976QUA0_THEOR</name>